<evidence type="ECO:0000256" key="5">
    <source>
        <dbReference type="ARBA" id="ARBA00022833"/>
    </source>
</evidence>
<keyword evidence="3" id="KW-0479">Metal-binding</keyword>
<dbReference type="InterPro" id="IPR001841">
    <property type="entry name" value="Znf_RING"/>
</dbReference>
<organism evidence="11 12">
    <name type="scientific">Aquilegia coerulea</name>
    <name type="common">Rocky mountain columbine</name>
    <dbReference type="NCBI Taxonomy" id="218851"/>
    <lineage>
        <taxon>Eukaryota</taxon>
        <taxon>Viridiplantae</taxon>
        <taxon>Streptophyta</taxon>
        <taxon>Embryophyta</taxon>
        <taxon>Tracheophyta</taxon>
        <taxon>Spermatophyta</taxon>
        <taxon>Magnoliopsida</taxon>
        <taxon>Ranunculales</taxon>
        <taxon>Ranunculaceae</taxon>
        <taxon>Thalictroideae</taxon>
        <taxon>Aquilegia</taxon>
    </lineage>
</organism>
<dbReference type="GO" id="GO:0008270">
    <property type="term" value="F:zinc ion binding"/>
    <property type="evidence" value="ECO:0007669"/>
    <property type="project" value="UniProtKB-KW"/>
</dbReference>
<comment type="subcellular location">
    <subcellularLocation>
        <location evidence="1">Membrane</location>
    </subcellularLocation>
</comment>
<keyword evidence="7 9" id="KW-0472">Membrane</keyword>
<reference evidence="11 12" key="1">
    <citation type="submission" date="2017-09" db="EMBL/GenBank/DDBJ databases">
        <title>WGS assembly of Aquilegia coerulea Goldsmith.</title>
        <authorList>
            <person name="Hodges S."/>
            <person name="Kramer E."/>
            <person name="Nordborg M."/>
            <person name="Tomkins J."/>
            <person name="Borevitz J."/>
            <person name="Derieg N."/>
            <person name="Yan J."/>
            <person name="Mihaltcheva S."/>
            <person name="Hayes R.D."/>
            <person name="Rokhsar D."/>
        </authorList>
    </citation>
    <scope>NUCLEOTIDE SEQUENCE [LARGE SCALE GENOMIC DNA]</scope>
    <source>
        <strain evidence="12">cv. Goldsmith</strain>
    </source>
</reference>
<proteinExistence type="predicted"/>
<gene>
    <name evidence="11" type="ORF">AQUCO_00700806v1</name>
</gene>
<evidence type="ECO:0000256" key="7">
    <source>
        <dbReference type="ARBA" id="ARBA00023136"/>
    </source>
</evidence>
<dbReference type="Proteomes" id="UP000230069">
    <property type="component" value="Unassembled WGS sequence"/>
</dbReference>
<evidence type="ECO:0000256" key="6">
    <source>
        <dbReference type="ARBA" id="ARBA00022989"/>
    </source>
</evidence>
<feature type="transmembrane region" description="Helical" evidence="9">
    <location>
        <begin position="7"/>
        <end position="29"/>
    </location>
</feature>
<dbReference type="InParanoid" id="A0A2G5ELR6"/>
<dbReference type="EMBL" id="KZ305024">
    <property type="protein sequence ID" value="PIA56692.1"/>
    <property type="molecule type" value="Genomic_DNA"/>
</dbReference>
<evidence type="ECO:0000256" key="9">
    <source>
        <dbReference type="SAM" id="Phobius"/>
    </source>
</evidence>
<evidence type="ECO:0000256" key="2">
    <source>
        <dbReference type="ARBA" id="ARBA00022692"/>
    </source>
</evidence>
<evidence type="ECO:0000313" key="12">
    <source>
        <dbReference type="Proteomes" id="UP000230069"/>
    </source>
</evidence>
<dbReference type="PANTHER" id="PTHR46539:SF2">
    <property type="entry name" value="RING-H2 FINGER PROTEIN ATL43"/>
    <property type="match status" value="1"/>
</dbReference>
<keyword evidence="5" id="KW-0862">Zinc</keyword>
<accession>A0A2G5ELR6</accession>
<keyword evidence="6 9" id="KW-1133">Transmembrane helix</keyword>
<keyword evidence="2 9" id="KW-0812">Transmembrane</keyword>
<dbReference type="InterPro" id="IPR013083">
    <property type="entry name" value="Znf_RING/FYVE/PHD"/>
</dbReference>
<evidence type="ECO:0000259" key="10">
    <source>
        <dbReference type="PROSITE" id="PS50089"/>
    </source>
</evidence>
<dbReference type="Pfam" id="PF13639">
    <property type="entry name" value="zf-RING_2"/>
    <property type="match status" value="1"/>
</dbReference>
<dbReference type="Gene3D" id="3.30.40.10">
    <property type="entry name" value="Zinc/RING finger domain, C3HC4 (zinc finger)"/>
    <property type="match status" value="1"/>
</dbReference>
<dbReference type="PANTHER" id="PTHR46539">
    <property type="entry name" value="E3 UBIQUITIN-PROTEIN LIGASE ATL42"/>
    <property type="match status" value="1"/>
</dbReference>
<name>A0A2G5ELR6_AQUCA</name>
<dbReference type="SUPFAM" id="SSF57850">
    <property type="entry name" value="RING/U-box"/>
    <property type="match status" value="1"/>
</dbReference>
<evidence type="ECO:0000256" key="8">
    <source>
        <dbReference type="PROSITE-ProRule" id="PRU00175"/>
    </source>
</evidence>
<keyword evidence="4 8" id="KW-0863">Zinc-finger</keyword>
<dbReference type="GO" id="GO:0016020">
    <property type="term" value="C:membrane"/>
    <property type="evidence" value="ECO:0007669"/>
    <property type="project" value="UniProtKB-SubCell"/>
</dbReference>
<feature type="domain" description="RING-type" evidence="10">
    <location>
        <begin position="76"/>
        <end position="118"/>
    </location>
</feature>
<dbReference type="STRING" id="218851.A0A2G5ELR6"/>
<evidence type="ECO:0000256" key="1">
    <source>
        <dbReference type="ARBA" id="ARBA00004370"/>
    </source>
</evidence>
<keyword evidence="12" id="KW-1185">Reference proteome</keyword>
<dbReference type="SMART" id="SM00184">
    <property type="entry name" value="RING"/>
    <property type="match status" value="1"/>
</dbReference>
<dbReference type="AlphaFoldDB" id="A0A2G5ELR6"/>
<evidence type="ECO:0000313" key="11">
    <source>
        <dbReference type="EMBL" id="PIA56692.1"/>
    </source>
</evidence>
<dbReference type="PROSITE" id="PS50089">
    <property type="entry name" value="ZF_RING_2"/>
    <property type="match status" value="1"/>
</dbReference>
<evidence type="ECO:0000256" key="4">
    <source>
        <dbReference type="ARBA" id="ARBA00022771"/>
    </source>
</evidence>
<sequence length="141" mass="15762">MFFVSPVFAFLLLCLGMITVFTVYVFLLWCTSSSSSIHQENGSSDVKKPVKNGLSDSELKKLPCSVACREIKEKECVVCLEDIEVGQLLRLLPDCHHGFHLECADAWLSKNSACPICRHKLYFPPEPDDAAEKKISPDDLV</sequence>
<dbReference type="OrthoDB" id="8062037at2759"/>
<protein>
    <recommendedName>
        <fullName evidence="10">RING-type domain-containing protein</fullName>
    </recommendedName>
</protein>
<evidence type="ECO:0000256" key="3">
    <source>
        <dbReference type="ARBA" id="ARBA00022723"/>
    </source>
</evidence>